<dbReference type="GO" id="GO:0004788">
    <property type="term" value="F:thiamine diphosphokinase activity"/>
    <property type="evidence" value="ECO:0007669"/>
    <property type="project" value="InterPro"/>
</dbReference>
<dbReference type="GO" id="GO:0016301">
    <property type="term" value="F:kinase activity"/>
    <property type="evidence" value="ECO:0007669"/>
    <property type="project" value="UniProtKB-KW"/>
</dbReference>
<dbReference type="InterPro" id="IPR007371">
    <property type="entry name" value="TPK_catalytic"/>
</dbReference>
<proteinExistence type="predicted"/>
<dbReference type="Gene3D" id="3.40.50.10240">
    <property type="entry name" value="Thiamin pyrophosphokinase, catalytic domain"/>
    <property type="match status" value="1"/>
</dbReference>
<keyword evidence="5" id="KW-0472">Membrane</keyword>
<evidence type="ECO:0000256" key="5">
    <source>
        <dbReference type="SAM" id="Phobius"/>
    </source>
</evidence>
<evidence type="ECO:0000259" key="6">
    <source>
        <dbReference type="Pfam" id="PF04263"/>
    </source>
</evidence>
<organism evidence="8">
    <name type="scientific">freshwater metagenome</name>
    <dbReference type="NCBI Taxonomy" id="449393"/>
    <lineage>
        <taxon>unclassified sequences</taxon>
        <taxon>metagenomes</taxon>
        <taxon>ecological metagenomes</taxon>
    </lineage>
</organism>
<dbReference type="InterPro" id="IPR036759">
    <property type="entry name" value="TPK_catalytic_sf"/>
</dbReference>
<keyword evidence="5" id="KW-0812">Transmembrane</keyword>
<dbReference type="EMBL" id="CAFBQW010000070">
    <property type="protein sequence ID" value="CAB5065620.1"/>
    <property type="molecule type" value="Genomic_DNA"/>
</dbReference>
<dbReference type="SUPFAM" id="SSF63999">
    <property type="entry name" value="Thiamin pyrophosphokinase, catalytic domain"/>
    <property type="match status" value="1"/>
</dbReference>
<name>A0A6J7UII3_9ZZZZ</name>
<reference evidence="8" key="1">
    <citation type="submission" date="2020-05" db="EMBL/GenBank/DDBJ databases">
        <authorList>
            <person name="Chiriac C."/>
            <person name="Salcher M."/>
            <person name="Ghai R."/>
            <person name="Kavagutti S V."/>
        </authorList>
    </citation>
    <scope>NUCLEOTIDE SEQUENCE</scope>
</reference>
<evidence type="ECO:0000256" key="4">
    <source>
        <dbReference type="ARBA" id="ARBA00022840"/>
    </source>
</evidence>
<feature type="domain" description="Thiamin pyrophosphokinase catalytic" evidence="6">
    <location>
        <begin position="201"/>
        <end position="236"/>
    </location>
</feature>
<feature type="domain" description="SteA-like C-terminal" evidence="7">
    <location>
        <begin position="329"/>
        <end position="380"/>
    </location>
</feature>
<evidence type="ECO:0000256" key="3">
    <source>
        <dbReference type="ARBA" id="ARBA00022777"/>
    </source>
</evidence>
<keyword evidence="4" id="KW-0067">ATP-binding</keyword>
<keyword evidence="3" id="KW-0418">Kinase</keyword>
<keyword evidence="5" id="KW-1133">Transmembrane helix</keyword>
<feature type="transmembrane region" description="Helical" evidence="5">
    <location>
        <begin position="344"/>
        <end position="362"/>
    </location>
</feature>
<keyword evidence="1" id="KW-0808">Transferase</keyword>
<accession>A0A6J7UII3</accession>
<evidence type="ECO:0000256" key="1">
    <source>
        <dbReference type="ARBA" id="ARBA00022679"/>
    </source>
</evidence>
<protein>
    <submittedName>
        <fullName evidence="8">Unannotated protein</fullName>
    </submittedName>
</protein>
<evidence type="ECO:0000313" key="8">
    <source>
        <dbReference type="EMBL" id="CAB5065620.1"/>
    </source>
</evidence>
<dbReference type="AlphaFoldDB" id="A0A6J7UII3"/>
<dbReference type="GO" id="GO:0009229">
    <property type="term" value="P:thiamine diphosphate biosynthetic process"/>
    <property type="evidence" value="ECO:0007669"/>
    <property type="project" value="InterPro"/>
</dbReference>
<sequence>MSETTATAHVSITGVARVDPRTKDLVKRLKPGEIAVINHRDLDRVAGEGLAAAQVSAVINASPAISGRYPNGGPKRVAEAGIAMVDAVGTAIMSELSDGDTITIEDGRILRDGVEICRGEMLDLEQVEAKMELARDAIGNELESFAVNTLEYVEKEARLLFEPIVVPEIRTKFERRHVLIVVRGHDYKEDLRALRTYIVEFHPILVGVDGGADALLDMKFTPDMIIGDFDSLSERAWNCGAELVHHVHPDGRAPGREELQEQGLPYKEFIIEGTSEDAAMLLAYECRAELIVAVGTHATMVEFLDKGRAGMSSTFLTRLRLGPMLIDAKGVSQLYQGRVRRRDILLLVAAALLVILAVAVVSDSLQLLLRTVWLDLRDIFYSLTGRLS</sequence>
<dbReference type="Pfam" id="PF12555">
    <property type="entry name" value="SteA-like_C"/>
    <property type="match status" value="1"/>
</dbReference>
<dbReference type="NCBIfam" id="NF040608">
    <property type="entry name" value="division_SteA"/>
    <property type="match status" value="1"/>
</dbReference>
<dbReference type="InterPro" id="IPR047795">
    <property type="entry name" value="Put_SteA-like"/>
</dbReference>
<gene>
    <name evidence="8" type="ORF">UFOPK4354_00780</name>
</gene>
<dbReference type="InterPro" id="IPR022215">
    <property type="entry name" value="SteA-like_C"/>
</dbReference>
<keyword evidence="2" id="KW-0547">Nucleotide-binding</keyword>
<dbReference type="Pfam" id="PF04263">
    <property type="entry name" value="TPK_catalytic"/>
    <property type="match status" value="1"/>
</dbReference>
<dbReference type="GO" id="GO:0005524">
    <property type="term" value="F:ATP binding"/>
    <property type="evidence" value="ECO:0007669"/>
    <property type="project" value="UniProtKB-KW"/>
</dbReference>
<evidence type="ECO:0000259" key="7">
    <source>
        <dbReference type="Pfam" id="PF12555"/>
    </source>
</evidence>
<evidence type="ECO:0000256" key="2">
    <source>
        <dbReference type="ARBA" id="ARBA00022741"/>
    </source>
</evidence>